<dbReference type="InterPro" id="IPR047048">
    <property type="entry name" value="TlyA"/>
</dbReference>
<dbReference type="Gene3D" id="3.10.290.10">
    <property type="entry name" value="RNA-binding S4 domain"/>
    <property type="match status" value="1"/>
</dbReference>
<dbReference type="InterPro" id="IPR004538">
    <property type="entry name" value="Hemolysin_A/TlyA"/>
</dbReference>
<dbReference type="EMBL" id="VTEV01000004">
    <property type="protein sequence ID" value="TYS68161.1"/>
    <property type="molecule type" value="Genomic_DNA"/>
</dbReference>
<dbReference type="InterPro" id="IPR002877">
    <property type="entry name" value="RNA_MeTrfase_FtsJ_dom"/>
</dbReference>
<evidence type="ECO:0000313" key="6">
    <source>
        <dbReference type="Proteomes" id="UP000322524"/>
    </source>
</evidence>
<protein>
    <submittedName>
        <fullName evidence="5">TlyA family RNA methyltransferase</fullName>
    </submittedName>
</protein>
<sequence length="278" mass="30772">MAKKERVDVLLVERGLVETREKAKRSIMAGLVYSNEQRLDKPGEKVAMDAPLTVKGNVMPYVSRGGLKLEKALKVFNLDVKDKILLDIGASTGGFTDCALQNGAKLSYALDVGYNQLAWKLRQDERVVVMERTNFRYVTPVDLNEGMPDFASIDVSFISLKLILPVLKTLLVSGSDVVALVKPQFEAGREQVGKKGIVREPKIHEAVMDKIIDFSLKEGYDVMNASYSPIKGGEGNIEFLLHLQWNGHTEENAENNLETSISALVADAHLQLKVEKGE</sequence>
<dbReference type="GO" id="GO:0008168">
    <property type="term" value="F:methyltransferase activity"/>
    <property type="evidence" value="ECO:0007669"/>
    <property type="project" value="UniProtKB-KW"/>
</dbReference>
<evidence type="ECO:0000256" key="1">
    <source>
        <dbReference type="ARBA" id="ARBA00022884"/>
    </source>
</evidence>
<dbReference type="Pfam" id="PF01479">
    <property type="entry name" value="S4"/>
    <property type="match status" value="1"/>
</dbReference>
<dbReference type="Gene3D" id="3.40.50.150">
    <property type="entry name" value="Vaccinia Virus protein VP39"/>
    <property type="match status" value="1"/>
</dbReference>
<proteinExistence type="inferred from homology"/>
<keyword evidence="1 3" id="KW-0694">RNA-binding</keyword>
<dbReference type="SUPFAM" id="SSF53335">
    <property type="entry name" value="S-adenosyl-L-methionine-dependent methyltransferases"/>
    <property type="match status" value="1"/>
</dbReference>
<dbReference type="GO" id="GO:0032259">
    <property type="term" value="P:methylation"/>
    <property type="evidence" value="ECO:0007669"/>
    <property type="project" value="UniProtKB-KW"/>
</dbReference>
<dbReference type="AlphaFoldDB" id="A0A5D4SZM5"/>
<dbReference type="STRING" id="79883.GCA_001636495_02204"/>
<feature type="domain" description="RNA-binding S4" evidence="4">
    <location>
        <begin position="5"/>
        <end position="70"/>
    </location>
</feature>
<dbReference type="CDD" id="cd00165">
    <property type="entry name" value="S4"/>
    <property type="match status" value="1"/>
</dbReference>
<dbReference type="GO" id="GO:0003723">
    <property type="term" value="F:RNA binding"/>
    <property type="evidence" value="ECO:0007669"/>
    <property type="project" value="UniProtKB-KW"/>
</dbReference>
<dbReference type="InterPro" id="IPR029063">
    <property type="entry name" value="SAM-dependent_MTases_sf"/>
</dbReference>
<dbReference type="PROSITE" id="PS50889">
    <property type="entry name" value="S4"/>
    <property type="match status" value="1"/>
</dbReference>
<dbReference type="OrthoDB" id="9784736at2"/>
<dbReference type="InterPro" id="IPR036986">
    <property type="entry name" value="S4_RNA-bd_sf"/>
</dbReference>
<keyword evidence="5" id="KW-0489">Methyltransferase</keyword>
<evidence type="ECO:0000256" key="3">
    <source>
        <dbReference type="PROSITE-ProRule" id="PRU00182"/>
    </source>
</evidence>
<dbReference type="InterPro" id="IPR002942">
    <property type="entry name" value="S4_RNA-bd"/>
</dbReference>
<keyword evidence="5" id="KW-0808">Transferase</keyword>
<dbReference type="PIRSF" id="PIRSF005578">
    <property type="entry name" value="TlyA"/>
    <property type="match status" value="1"/>
</dbReference>
<evidence type="ECO:0000256" key="2">
    <source>
        <dbReference type="ARBA" id="ARBA00029460"/>
    </source>
</evidence>
<reference evidence="5 6" key="1">
    <citation type="submission" date="2019-08" db="EMBL/GenBank/DDBJ databases">
        <title>Bacillus genomes from the desert of Cuatro Cienegas, Coahuila.</title>
        <authorList>
            <person name="Olmedo-Alvarez G."/>
        </authorList>
    </citation>
    <scope>NUCLEOTIDE SEQUENCE [LARGE SCALE GENOMIC DNA]</scope>
    <source>
        <strain evidence="5 6">CH28_1T</strain>
    </source>
</reference>
<dbReference type="RefSeq" id="WP_148988141.1">
    <property type="nucleotide sequence ID" value="NZ_VTEV01000004.1"/>
</dbReference>
<dbReference type="Proteomes" id="UP000322524">
    <property type="component" value="Unassembled WGS sequence"/>
</dbReference>
<dbReference type="PANTHER" id="PTHR32319:SF0">
    <property type="entry name" value="BACTERIAL HEMOLYSIN-LIKE PROTEIN"/>
    <property type="match status" value="1"/>
</dbReference>
<gene>
    <name evidence="5" type="ORF">FZC76_10465</name>
</gene>
<name>A0A5D4SZM5_9BACI</name>
<dbReference type="SUPFAM" id="SSF55174">
    <property type="entry name" value="Alpha-L RNA-binding motif"/>
    <property type="match status" value="1"/>
</dbReference>
<dbReference type="SMART" id="SM00363">
    <property type="entry name" value="S4"/>
    <property type="match status" value="1"/>
</dbReference>
<dbReference type="PANTHER" id="PTHR32319">
    <property type="entry name" value="BACTERIAL HEMOLYSIN-LIKE PROTEIN"/>
    <property type="match status" value="1"/>
</dbReference>
<dbReference type="Pfam" id="PF01728">
    <property type="entry name" value="FtsJ"/>
    <property type="match status" value="1"/>
</dbReference>
<dbReference type="NCBIfam" id="TIGR00478">
    <property type="entry name" value="tly"/>
    <property type="match status" value="1"/>
</dbReference>
<evidence type="ECO:0000259" key="4">
    <source>
        <dbReference type="SMART" id="SM00363"/>
    </source>
</evidence>
<comment type="similarity">
    <text evidence="2">Belongs to the TlyA family.</text>
</comment>
<evidence type="ECO:0000313" key="5">
    <source>
        <dbReference type="EMBL" id="TYS68161.1"/>
    </source>
</evidence>
<accession>A0A5D4SZM5</accession>
<comment type="caution">
    <text evidence="5">The sequence shown here is derived from an EMBL/GenBank/DDBJ whole genome shotgun (WGS) entry which is preliminary data.</text>
</comment>
<organism evidence="5 6">
    <name type="scientific">Sutcliffiella horikoshii</name>
    <dbReference type="NCBI Taxonomy" id="79883"/>
    <lineage>
        <taxon>Bacteria</taxon>
        <taxon>Bacillati</taxon>
        <taxon>Bacillota</taxon>
        <taxon>Bacilli</taxon>
        <taxon>Bacillales</taxon>
        <taxon>Bacillaceae</taxon>
        <taxon>Sutcliffiella</taxon>
    </lineage>
</organism>